<dbReference type="FunFam" id="3.30.465.10:FF:000023">
    <property type="entry name" value="Magnesium and cobalt transporter"/>
    <property type="match status" value="1"/>
</dbReference>
<keyword evidence="6 8" id="KW-0129">CBS domain</keyword>
<name>A0A832I1J6_UNCEI</name>
<dbReference type="InterPro" id="IPR016169">
    <property type="entry name" value="FAD-bd_PCMH_sub2"/>
</dbReference>
<dbReference type="AlphaFoldDB" id="A0A832I1J6"/>
<keyword evidence="5 9" id="KW-1133">Transmembrane helix</keyword>
<comment type="subcellular location">
    <subcellularLocation>
        <location evidence="1">Cell membrane</location>
        <topology evidence="1">Multi-pass membrane protein</topology>
    </subcellularLocation>
</comment>
<protein>
    <submittedName>
        <fullName evidence="13">HlyC/CorC family transporter</fullName>
    </submittedName>
</protein>
<organism evidence="13">
    <name type="scientific">Eiseniibacteriota bacterium</name>
    <dbReference type="NCBI Taxonomy" id="2212470"/>
    <lineage>
        <taxon>Bacteria</taxon>
        <taxon>Candidatus Eiseniibacteriota</taxon>
    </lineage>
</organism>
<dbReference type="Pfam" id="PF00571">
    <property type="entry name" value="CBS"/>
    <property type="match status" value="2"/>
</dbReference>
<evidence type="ECO:0000313" key="13">
    <source>
        <dbReference type="EMBL" id="HGZ43322.1"/>
    </source>
</evidence>
<evidence type="ECO:0000256" key="5">
    <source>
        <dbReference type="ARBA" id="ARBA00022989"/>
    </source>
</evidence>
<feature type="domain" description="CNNM transmembrane" evidence="12">
    <location>
        <begin position="1"/>
        <end position="196"/>
    </location>
</feature>
<evidence type="ECO:0000259" key="11">
    <source>
        <dbReference type="PROSITE" id="PS51371"/>
    </source>
</evidence>
<dbReference type="EMBL" id="DSQF01000017">
    <property type="protein sequence ID" value="HGZ43322.1"/>
    <property type="molecule type" value="Genomic_DNA"/>
</dbReference>
<keyword evidence="2" id="KW-1003">Cell membrane</keyword>
<dbReference type="PROSITE" id="PS51846">
    <property type="entry name" value="CNNM"/>
    <property type="match status" value="1"/>
</dbReference>
<dbReference type="CDD" id="cd04590">
    <property type="entry name" value="CBS_pair_CorC_HlyC_assoc"/>
    <property type="match status" value="1"/>
</dbReference>
<reference evidence="13" key="1">
    <citation type="journal article" date="2020" name="mSystems">
        <title>Genome- and Community-Level Interaction Insights into Carbon Utilization and Element Cycling Functions of Hydrothermarchaeota in Hydrothermal Sediment.</title>
        <authorList>
            <person name="Zhou Z."/>
            <person name="Liu Y."/>
            <person name="Xu W."/>
            <person name="Pan J."/>
            <person name="Luo Z.H."/>
            <person name="Li M."/>
        </authorList>
    </citation>
    <scope>NUCLEOTIDE SEQUENCE [LARGE SCALE GENOMIC DNA]</scope>
    <source>
        <strain evidence="13">SpSt-381</strain>
    </source>
</reference>
<dbReference type="InterPro" id="IPR044751">
    <property type="entry name" value="Ion_transp-like_CBS"/>
</dbReference>
<dbReference type="PROSITE" id="PS51371">
    <property type="entry name" value="CBS"/>
    <property type="match status" value="2"/>
</dbReference>
<dbReference type="SUPFAM" id="SSF56176">
    <property type="entry name" value="FAD-binding/transporter-associated domain-like"/>
    <property type="match status" value="1"/>
</dbReference>
<dbReference type="InterPro" id="IPR036318">
    <property type="entry name" value="FAD-bd_PCMH-like_sf"/>
</dbReference>
<evidence type="ECO:0000256" key="9">
    <source>
        <dbReference type="PROSITE-ProRule" id="PRU01193"/>
    </source>
</evidence>
<feature type="transmembrane region" description="Helical" evidence="10">
    <location>
        <begin position="98"/>
        <end position="119"/>
    </location>
</feature>
<dbReference type="Pfam" id="PF01595">
    <property type="entry name" value="CNNM"/>
    <property type="match status" value="1"/>
</dbReference>
<gene>
    <name evidence="13" type="ORF">ENR23_07855</name>
</gene>
<dbReference type="PANTHER" id="PTHR43099">
    <property type="entry name" value="UPF0053 PROTEIN YRKA"/>
    <property type="match status" value="1"/>
</dbReference>
<proteinExistence type="predicted"/>
<dbReference type="InterPro" id="IPR046342">
    <property type="entry name" value="CBS_dom_sf"/>
</dbReference>
<dbReference type="PANTHER" id="PTHR43099:SF5">
    <property type="entry name" value="HLYC_CORC FAMILY TRANSPORTER"/>
    <property type="match status" value="1"/>
</dbReference>
<dbReference type="Gene3D" id="3.10.580.10">
    <property type="entry name" value="CBS-domain"/>
    <property type="match status" value="1"/>
</dbReference>
<comment type="caution">
    <text evidence="13">The sequence shown here is derived from an EMBL/GenBank/DDBJ whole genome shotgun (WGS) entry which is preliminary data.</text>
</comment>
<keyword evidence="4" id="KW-0677">Repeat</keyword>
<feature type="domain" description="CBS" evidence="11">
    <location>
        <begin position="279"/>
        <end position="339"/>
    </location>
</feature>
<dbReference type="Gene3D" id="3.30.465.10">
    <property type="match status" value="1"/>
</dbReference>
<evidence type="ECO:0000256" key="8">
    <source>
        <dbReference type="PROSITE-ProRule" id="PRU00703"/>
    </source>
</evidence>
<feature type="domain" description="CBS" evidence="11">
    <location>
        <begin position="215"/>
        <end position="276"/>
    </location>
</feature>
<dbReference type="SUPFAM" id="SSF54631">
    <property type="entry name" value="CBS-domain pair"/>
    <property type="match status" value="1"/>
</dbReference>
<keyword evidence="7 9" id="KW-0472">Membrane</keyword>
<evidence type="ECO:0000256" key="1">
    <source>
        <dbReference type="ARBA" id="ARBA00004651"/>
    </source>
</evidence>
<dbReference type="Pfam" id="PF03471">
    <property type="entry name" value="CorC_HlyC"/>
    <property type="match status" value="1"/>
</dbReference>
<dbReference type="InterPro" id="IPR005170">
    <property type="entry name" value="Transptr-assoc_dom"/>
</dbReference>
<evidence type="ECO:0000256" key="7">
    <source>
        <dbReference type="ARBA" id="ARBA00023136"/>
    </source>
</evidence>
<feature type="transmembrane region" description="Helical" evidence="10">
    <location>
        <begin position="131"/>
        <end position="150"/>
    </location>
</feature>
<sequence length="427" mass="46314">MEAILLVALILLNGLFAMTEVAIVAARQARLERMAERGDALARSALAVTGHPTRSLSTIQIGITSIGILNGIVGEAAFARPLAAWVAGFGVPTGPSHVLATLLVVVIVTYLSIVFGELIPKRLGQINPEPLLRVLSGPLLGLGAVSGPFVRLLSGSTDVVLRALGAQRAAPPSVTEEEIELLLAEGSKAGVIEDEERRMVQNVFRLDEQPLPSLMLPRSDIVWLDLDEPIEENLRRIEASDHARYPVARGRLDHVLGVVTARRLLLRLRQGGAPDLEAVMEAPVFVPETLSGIDLLEQFRATGAQMAFVVDEYGAVQGLVTAHDLLEAIAGEFHVARPEESWAVQRADGSWLLDGALPIADLKERLGLASVPEEERGRYQTLGGMMLVLMGRIPRSGEFAEWEGWRLEIVDMDGRRIDKVLAVRRPV</sequence>
<dbReference type="InterPro" id="IPR000644">
    <property type="entry name" value="CBS_dom"/>
</dbReference>
<accession>A0A832I1J6</accession>
<dbReference type="SMART" id="SM01091">
    <property type="entry name" value="CorC_HlyC"/>
    <property type="match status" value="1"/>
</dbReference>
<evidence type="ECO:0000256" key="10">
    <source>
        <dbReference type="SAM" id="Phobius"/>
    </source>
</evidence>
<keyword evidence="3 9" id="KW-0812">Transmembrane</keyword>
<evidence type="ECO:0000256" key="3">
    <source>
        <dbReference type="ARBA" id="ARBA00022692"/>
    </source>
</evidence>
<dbReference type="InterPro" id="IPR002550">
    <property type="entry name" value="CNNM"/>
</dbReference>
<evidence type="ECO:0000256" key="6">
    <source>
        <dbReference type="ARBA" id="ARBA00023122"/>
    </source>
</evidence>
<evidence type="ECO:0000256" key="4">
    <source>
        <dbReference type="ARBA" id="ARBA00022737"/>
    </source>
</evidence>
<dbReference type="GO" id="GO:0005886">
    <property type="term" value="C:plasma membrane"/>
    <property type="evidence" value="ECO:0007669"/>
    <property type="project" value="UniProtKB-SubCell"/>
</dbReference>
<dbReference type="SMART" id="SM00116">
    <property type="entry name" value="CBS"/>
    <property type="match status" value="2"/>
</dbReference>
<dbReference type="InterPro" id="IPR051676">
    <property type="entry name" value="UPF0053_domain"/>
</dbReference>
<evidence type="ECO:0000256" key="2">
    <source>
        <dbReference type="ARBA" id="ARBA00022475"/>
    </source>
</evidence>
<evidence type="ECO:0000259" key="12">
    <source>
        <dbReference type="PROSITE" id="PS51846"/>
    </source>
</evidence>
<dbReference type="GO" id="GO:0050660">
    <property type="term" value="F:flavin adenine dinucleotide binding"/>
    <property type="evidence" value="ECO:0007669"/>
    <property type="project" value="InterPro"/>
</dbReference>